<keyword evidence="3" id="KW-1185">Reference proteome</keyword>
<feature type="compositionally biased region" description="Pro residues" evidence="1">
    <location>
        <begin position="86"/>
        <end position="102"/>
    </location>
</feature>
<dbReference type="HOGENOM" id="CLU_725969_0_0_1"/>
<name>A0A0C3AHA4_SERVB</name>
<accession>A0A0C3AHA4</accession>
<sequence length="381" mass="41766">MPGDILGMPLPASTGFNEWITTSEPGRIASVHPCLAPFAPWLWQLWEKGKLEPTGPVPDYRQGIDELTGIAVEYGPAPLPIIASPSPTPSPPSSPPPPPPLTPYVDEGQTAPLVSSDPISPIQYVAPQAEAPSRSPTRPTLLLECIGVVQLHFFVPPALRYLLSRILLISGLFLVVQIPTVSWAEGQLKKLDVFEALCREISNACHGVETRYDWLILRDINPLRTRLFRNLAHTMESVTHRVADIPYAHYTQNNHHHHHRHPFRAGRGGRRLFCYEAHEYEHSPGSSLILRQQNVGDGGGGYMLGLAIWAPGEMSLFPSHTTLFHFLGGSYSGGSATTGATAMAVPAGVRLAPWFVKKSEAAMLREDVASARASLLEHYAW</sequence>
<dbReference type="Proteomes" id="UP000054097">
    <property type="component" value="Unassembled WGS sequence"/>
</dbReference>
<evidence type="ECO:0000313" key="2">
    <source>
        <dbReference type="EMBL" id="KIM24035.1"/>
    </source>
</evidence>
<feature type="region of interest" description="Disordered" evidence="1">
    <location>
        <begin position="82"/>
        <end position="108"/>
    </location>
</feature>
<organism evidence="2 3">
    <name type="scientific">Serendipita vermifera MAFF 305830</name>
    <dbReference type="NCBI Taxonomy" id="933852"/>
    <lineage>
        <taxon>Eukaryota</taxon>
        <taxon>Fungi</taxon>
        <taxon>Dikarya</taxon>
        <taxon>Basidiomycota</taxon>
        <taxon>Agaricomycotina</taxon>
        <taxon>Agaricomycetes</taxon>
        <taxon>Sebacinales</taxon>
        <taxon>Serendipitaceae</taxon>
        <taxon>Serendipita</taxon>
    </lineage>
</organism>
<reference evidence="3" key="2">
    <citation type="submission" date="2015-01" db="EMBL/GenBank/DDBJ databases">
        <title>Evolutionary Origins and Diversification of the Mycorrhizal Mutualists.</title>
        <authorList>
            <consortium name="DOE Joint Genome Institute"/>
            <consortium name="Mycorrhizal Genomics Consortium"/>
            <person name="Kohler A."/>
            <person name="Kuo A."/>
            <person name="Nagy L.G."/>
            <person name="Floudas D."/>
            <person name="Copeland A."/>
            <person name="Barry K.W."/>
            <person name="Cichocki N."/>
            <person name="Veneault-Fourrey C."/>
            <person name="LaButti K."/>
            <person name="Lindquist E.A."/>
            <person name="Lipzen A."/>
            <person name="Lundell T."/>
            <person name="Morin E."/>
            <person name="Murat C."/>
            <person name="Riley R."/>
            <person name="Ohm R."/>
            <person name="Sun H."/>
            <person name="Tunlid A."/>
            <person name="Henrissat B."/>
            <person name="Grigoriev I.V."/>
            <person name="Hibbett D.S."/>
            <person name="Martin F."/>
        </authorList>
    </citation>
    <scope>NUCLEOTIDE SEQUENCE [LARGE SCALE GENOMIC DNA]</scope>
    <source>
        <strain evidence="3">MAFF 305830</strain>
    </source>
</reference>
<dbReference type="AlphaFoldDB" id="A0A0C3AHA4"/>
<proteinExistence type="predicted"/>
<protein>
    <submittedName>
        <fullName evidence="2">Uncharacterized protein</fullName>
    </submittedName>
</protein>
<dbReference type="EMBL" id="KN824328">
    <property type="protein sequence ID" value="KIM24035.1"/>
    <property type="molecule type" value="Genomic_DNA"/>
</dbReference>
<evidence type="ECO:0000256" key="1">
    <source>
        <dbReference type="SAM" id="MobiDB-lite"/>
    </source>
</evidence>
<evidence type="ECO:0000313" key="3">
    <source>
        <dbReference type="Proteomes" id="UP000054097"/>
    </source>
</evidence>
<gene>
    <name evidence="2" type="ORF">M408DRAFT_331957</name>
</gene>
<reference evidence="2 3" key="1">
    <citation type="submission" date="2014-04" db="EMBL/GenBank/DDBJ databases">
        <authorList>
            <consortium name="DOE Joint Genome Institute"/>
            <person name="Kuo A."/>
            <person name="Zuccaro A."/>
            <person name="Kohler A."/>
            <person name="Nagy L.G."/>
            <person name="Floudas D."/>
            <person name="Copeland A."/>
            <person name="Barry K.W."/>
            <person name="Cichocki N."/>
            <person name="Veneault-Fourrey C."/>
            <person name="LaButti K."/>
            <person name="Lindquist E.A."/>
            <person name="Lipzen A."/>
            <person name="Lundell T."/>
            <person name="Morin E."/>
            <person name="Murat C."/>
            <person name="Sun H."/>
            <person name="Tunlid A."/>
            <person name="Henrissat B."/>
            <person name="Grigoriev I.V."/>
            <person name="Hibbett D.S."/>
            <person name="Martin F."/>
            <person name="Nordberg H.P."/>
            <person name="Cantor M.N."/>
            <person name="Hua S.X."/>
        </authorList>
    </citation>
    <scope>NUCLEOTIDE SEQUENCE [LARGE SCALE GENOMIC DNA]</scope>
    <source>
        <strain evidence="2 3">MAFF 305830</strain>
    </source>
</reference>